<dbReference type="Proteomes" id="UP000563426">
    <property type="component" value="Unassembled WGS sequence"/>
</dbReference>
<dbReference type="EMBL" id="JABFJV010000012">
    <property type="protein sequence ID" value="NOK32333.1"/>
    <property type="molecule type" value="Genomic_DNA"/>
</dbReference>
<proteinExistence type="predicted"/>
<dbReference type="Pfam" id="PF04883">
    <property type="entry name" value="HK97-gp10_like"/>
    <property type="match status" value="1"/>
</dbReference>
<dbReference type="InterPro" id="IPR010064">
    <property type="entry name" value="HK97-gp10_tail"/>
</dbReference>
<protein>
    <submittedName>
        <fullName evidence="1">HK97 gp10 family phage protein</fullName>
    </submittedName>
</protein>
<comment type="caution">
    <text evidence="1">The sequence shown here is derived from an EMBL/GenBank/DDBJ whole genome shotgun (WGS) entry which is preliminary data.</text>
</comment>
<accession>A0A7Y4NQN2</accession>
<reference evidence="1 2" key="1">
    <citation type="submission" date="2020-05" db="EMBL/GenBank/DDBJ databases">
        <authorList>
            <person name="Whitworth D."/>
        </authorList>
    </citation>
    <scope>NUCLEOTIDE SEQUENCE [LARGE SCALE GENOMIC DNA]</scope>
    <source>
        <strain evidence="1 2">AB043B</strain>
    </source>
</reference>
<gene>
    <name evidence="1" type="ORF">HMI49_03840</name>
</gene>
<sequence>MTKVDRRIRKGARFSKQVQAFVKATEAKANEVVRKTALGVLANVVTASPVDTGRFRGNWQVGIGDRPAGAVDAEDKDGSAVVSREGAKLEGVAVGETVFITNNLPYARRLEFGWSQQAPKGMVRTTLANVKDILEEAAK</sequence>
<dbReference type="RefSeq" id="WP_171433045.1">
    <property type="nucleotide sequence ID" value="NZ_JABFJV010000012.1"/>
</dbReference>
<dbReference type="AlphaFoldDB" id="A0A7Y4NQN2"/>
<organism evidence="1 2">
    <name type="scientific">Corallococcus exercitus</name>
    <dbReference type="NCBI Taxonomy" id="2316736"/>
    <lineage>
        <taxon>Bacteria</taxon>
        <taxon>Pseudomonadati</taxon>
        <taxon>Myxococcota</taxon>
        <taxon>Myxococcia</taxon>
        <taxon>Myxococcales</taxon>
        <taxon>Cystobacterineae</taxon>
        <taxon>Myxococcaceae</taxon>
        <taxon>Corallococcus</taxon>
    </lineage>
</organism>
<keyword evidence="2" id="KW-1185">Reference proteome</keyword>
<evidence type="ECO:0000313" key="1">
    <source>
        <dbReference type="EMBL" id="NOK32333.1"/>
    </source>
</evidence>
<evidence type="ECO:0000313" key="2">
    <source>
        <dbReference type="Proteomes" id="UP000563426"/>
    </source>
</evidence>
<name>A0A7Y4NQN2_9BACT</name>